<comment type="caution">
    <text evidence="3">The sequence shown here is derived from an EMBL/GenBank/DDBJ whole genome shotgun (WGS) entry which is preliminary data.</text>
</comment>
<proteinExistence type="predicted"/>
<protein>
    <recommendedName>
        <fullName evidence="5">Encoded peptide</fullName>
    </recommendedName>
</protein>
<keyword evidence="4" id="KW-1185">Reference proteome</keyword>
<feature type="compositionally biased region" description="Polar residues" evidence="1">
    <location>
        <begin position="50"/>
        <end position="74"/>
    </location>
</feature>
<sequence length="74" mass="8286">MLGSWRHRFLLFTLLAFVVISEGSRLIPKEYFEQMLPKKLPSHSSSPSKGTNSVFTTPSTTSKTNSLPSSDRKV</sequence>
<dbReference type="EMBL" id="WOCE01000011">
    <property type="protein sequence ID" value="KAE9603957.1"/>
    <property type="molecule type" value="Genomic_DNA"/>
</dbReference>
<evidence type="ECO:0000256" key="2">
    <source>
        <dbReference type="SAM" id="SignalP"/>
    </source>
</evidence>
<dbReference type="AlphaFoldDB" id="A0A6A4PQS1"/>
<name>A0A6A4PQS1_LUPAL</name>
<feature type="region of interest" description="Disordered" evidence="1">
    <location>
        <begin position="39"/>
        <end position="74"/>
    </location>
</feature>
<evidence type="ECO:0008006" key="5">
    <source>
        <dbReference type="Google" id="ProtNLM"/>
    </source>
</evidence>
<dbReference type="Proteomes" id="UP000447434">
    <property type="component" value="Chromosome 11"/>
</dbReference>
<organism evidence="3 4">
    <name type="scientific">Lupinus albus</name>
    <name type="common">White lupine</name>
    <name type="synonym">Lupinus termis</name>
    <dbReference type="NCBI Taxonomy" id="3870"/>
    <lineage>
        <taxon>Eukaryota</taxon>
        <taxon>Viridiplantae</taxon>
        <taxon>Streptophyta</taxon>
        <taxon>Embryophyta</taxon>
        <taxon>Tracheophyta</taxon>
        <taxon>Spermatophyta</taxon>
        <taxon>Magnoliopsida</taxon>
        <taxon>eudicotyledons</taxon>
        <taxon>Gunneridae</taxon>
        <taxon>Pentapetalae</taxon>
        <taxon>rosids</taxon>
        <taxon>fabids</taxon>
        <taxon>Fabales</taxon>
        <taxon>Fabaceae</taxon>
        <taxon>Papilionoideae</taxon>
        <taxon>50 kb inversion clade</taxon>
        <taxon>genistoids sensu lato</taxon>
        <taxon>core genistoids</taxon>
        <taxon>Genisteae</taxon>
        <taxon>Lupinus</taxon>
    </lineage>
</organism>
<dbReference type="OrthoDB" id="1705774at2759"/>
<feature type="chain" id="PRO_5025464215" description="Encoded peptide" evidence="2">
    <location>
        <begin position="24"/>
        <end position="74"/>
    </location>
</feature>
<evidence type="ECO:0000313" key="3">
    <source>
        <dbReference type="EMBL" id="KAE9603957.1"/>
    </source>
</evidence>
<keyword evidence="2" id="KW-0732">Signal</keyword>
<feature type="signal peptide" evidence="2">
    <location>
        <begin position="1"/>
        <end position="23"/>
    </location>
</feature>
<feature type="compositionally biased region" description="Low complexity" evidence="1">
    <location>
        <begin position="39"/>
        <end position="49"/>
    </location>
</feature>
<accession>A0A6A4PQS1</accession>
<reference evidence="4" key="1">
    <citation type="journal article" date="2020" name="Nat. Commun.">
        <title>Genome sequence of the cluster root forming white lupin.</title>
        <authorList>
            <person name="Hufnagel B."/>
            <person name="Marques A."/>
            <person name="Soriano A."/>
            <person name="Marques L."/>
            <person name="Divol F."/>
            <person name="Doumas P."/>
            <person name="Sallet E."/>
            <person name="Mancinotti D."/>
            <person name="Carrere S."/>
            <person name="Marande W."/>
            <person name="Arribat S."/>
            <person name="Keller J."/>
            <person name="Huneau C."/>
            <person name="Blein T."/>
            <person name="Aime D."/>
            <person name="Laguerre M."/>
            <person name="Taylor J."/>
            <person name="Schubert V."/>
            <person name="Nelson M."/>
            <person name="Geu-Flores F."/>
            <person name="Crespi M."/>
            <person name="Gallardo-Guerrero K."/>
            <person name="Delaux P.-M."/>
            <person name="Salse J."/>
            <person name="Berges H."/>
            <person name="Guyot R."/>
            <person name="Gouzy J."/>
            <person name="Peret B."/>
        </authorList>
    </citation>
    <scope>NUCLEOTIDE SEQUENCE [LARGE SCALE GENOMIC DNA]</scope>
    <source>
        <strain evidence="4">cv. Amiga</strain>
    </source>
</reference>
<gene>
    <name evidence="3" type="ORF">Lalb_Chr11g0066261</name>
</gene>
<evidence type="ECO:0000256" key="1">
    <source>
        <dbReference type="SAM" id="MobiDB-lite"/>
    </source>
</evidence>
<evidence type="ECO:0000313" key="4">
    <source>
        <dbReference type="Proteomes" id="UP000447434"/>
    </source>
</evidence>